<dbReference type="SUPFAM" id="SSF48371">
    <property type="entry name" value="ARM repeat"/>
    <property type="match status" value="1"/>
</dbReference>
<dbReference type="Gene3D" id="1.25.10.10">
    <property type="entry name" value="Leucine-rich Repeat Variant"/>
    <property type="match status" value="1"/>
</dbReference>
<dbReference type="RefSeq" id="XP_006815538.1">
    <property type="nucleotide sequence ID" value="XM_006815475.1"/>
</dbReference>
<dbReference type="InterPro" id="IPR011989">
    <property type="entry name" value="ARM-like"/>
</dbReference>
<feature type="non-terminal residue" evidence="2">
    <location>
        <position position="1"/>
    </location>
</feature>
<dbReference type="PANTHER" id="PTHR46270">
    <property type="entry name" value="ARMADILLO-TYPE FOLD-RELATED"/>
    <property type="match status" value="1"/>
</dbReference>
<evidence type="ECO:0000313" key="1">
    <source>
        <dbReference type="Proteomes" id="UP000694865"/>
    </source>
</evidence>
<sequence length="264" mass="29437">VVDVLVENYLNVVYNCAKGGVSRQYFNDHGAVDIIMPYTKAKDNSTKALAVMAIAYILEEGEQNELIVADDSMIHYVLAMFSEAMDCSNKVSLESFSVEELAQGLGSLANHYVYKQIIVRHGALQLLVRLMKEGDDKETYWAIRCIRTLAFNDDNIKERIKKEPGAISTIQQLQSHDVQETPEFVYNYTLNNLRLKSVQEIISHERIDTVVVVVGSLTDGQLNRLGVSTIGDRARLRDKSQKLTAVDEVPVDGVTRVVAGTAQV</sequence>
<name>A0ABM0M697_SACKO</name>
<dbReference type="GeneID" id="102807314"/>
<protein>
    <submittedName>
        <fullName evidence="2">Uncharacterized protein LOC102807314</fullName>
    </submittedName>
</protein>
<dbReference type="Proteomes" id="UP000694865">
    <property type="component" value="Unplaced"/>
</dbReference>
<reference evidence="2" key="1">
    <citation type="submission" date="2025-08" db="UniProtKB">
        <authorList>
            <consortium name="RefSeq"/>
        </authorList>
    </citation>
    <scope>IDENTIFICATION</scope>
    <source>
        <tissue evidence="2">Testes</tissue>
    </source>
</reference>
<evidence type="ECO:0000313" key="2">
    <source>
        <dbReference type="RefSeq" id="XP_006815538.1"/>
    </source>
</evidence>
<gene>
    <name evidence="2" type="primary">LOC102807314</name>
</gene>
<dbReference type="InterPro" id="IPR016024">
    <property type="entry name" value="ARM-type_fold"/>
</dbReference>
<organism evidence="1 2">
    <name type="scientific">Saccoglossus kowalevskii</name>
    <name type="common">Acorn worm</name>
    <dbReference type="NCBI Taxonomy" id="10224"/>
    <lineage>
        <taxon>Eukaryota</taxon>
        <taxon>Metazoa</taxon>
        <taxon>Hemichordata</taxon>
        <taxon>Enteropneusta</taxon>
        <taxon>Harrimaniidae</taxon>
        <taxon>Saccoglossus</taxon>
    </lineage>
</organism>
<keyword evidence="1" id="KW-1185">Reference proteome</keyword>
<proteinExistence type="predicted"/>
<dbReference type="PANTHER" id="PTHR46270:SF2">
    <property type="entry name" value="TIR DOMAIN-CONTAINING PROTEIN"/>
    <property type="match status" value="1"/>
</dbReference>
<accession>A0ABM0M697</accession>